<dbReference type="Proteomes" id="UP000781932">
    <property type="component" value="Unassembled WGS sequence"/>
</dbReference>
<reference evidence="1" key="1">
    <citation type="submission" date="2020-03" db="EMBL/GenBank/DDBJ databases">
        <authorList>
            <person name="He L."/>
        </authorList>
    </citation>
    <scope>NUCLEOTIDE SEQUENCE</scope>
    <source>
        <strain evidence="1">CkLH20</strain>
    </source>
</reference>
<organism evidence="1 2">
    <name type="scientific">Colletotrichum karsti</name>
    <dbReference type="NCBI Taxonomy" id="1095194"/>
    <lineage>
        <taxon>Eukaryota</taxon>
        <taxon>Fungi</taxon>
        <taxon>Dikarya</taxon>
        <taxon>Ascomycota</taxon>
        <taxon>Pezizomycotina</taxon>
        <taxon>Sordariomycetes</taxon>
        <taxon>Hypocreomycetidae</taxon>
        <taxon>Glomerellales</taxon>
        <taxon>Glomerellaceae</taxon>
        <taxon>Colletotrichum</taxon>
        <taxon>Colletotrichum boninense species complex</taxon>
    </lineage>
</organism>
<comment type="caution">
    <text evidence="1">The sequence shown here is derived from an EMBL/GenBank/DDBJ whole genome shotgun (WGS) entry which is preliminary data.</text>
</comment>
<dbReference type="InterPro" id="IPR035994">
    <property type="entry name" value="Nucleoside_phosphorylase_sf"/>
</dbReference>
<dbReference type="EMBL" id="JAATWM020000007">
    <property type="protein sequence ID" value="KAF9879502.1"/>
    <property type="molecule type" value="Genomic_DNA"/>
</dbReference>
<reference evidence="1" key="2">
    <citation type="submission" date="2020-11" db="EMBL/GenBank/DDBJ databases">
        <title>Whole genome sequencing of Colletotrichum sp.</title>
        <authorList>
            <person name="Li H."/>
        </authorList>
    </citation>
    <scope>NUCLEOTIDE SEQUENCE</scope>
    <source>
        <strain evidence="1">CkLH20</strain>
    </source>
</reference>
<evidence type="ECO:0000313" key="1">
    <source>
        <dbReference type="EMBL" id="KAF9879502.1"/>
    </source>
</evidence>
<proteinExistence type="predicted"/>
<name>A0A9P6IBV4_9PEZI</name>
<dbReference type="SUPFAM" id="SSF53167">
    <property type="entry name" value="Purine and uridine phosphorylases"/>
    <property type="match status" value="1"/>
</dbReference>
<protein>
    <recommendedName>
        <fullName evidence="3">Nucleoside phosphorylase domain-containing protein</fullName>
    </recommendedName>
</protein>
<dbReference type="PANTHER" id="PTHR46082:SF6">
    <property type="entry name" value="AAA+ ATPASE DOMAIN-CONTAINING PROTEIN-RELATED"/>
    <property type="match status" value="1"/>
</dbReference>
<dbReference type="GeneID" id="62158838"/>
<dbReference type="OrthoDB" id="1658288at2759"/>
<dbReference type="InterPro" id="IPR053137">
    <property type="entry name" value="NLR-like"/>
</dbReference>
<dbReference type="GO" id="GO:0009116">
    <property type="term" value="P:nucleoside metabolic process"/>
    <property type="evidence" value="ECO:0007669"/>
    <property type="project" value="InterPro"/>
</dbReference>
<accession>A0A9P6IBV4</accession>
<evidence type="ECO:0000313" key="2">
    <source>
        <dbReference type="Proteomes" id="UP000781932"/>
    </source>
</evidence>
<dbReference type="RefSeq" id="XP_038748963.1">
    <property type="nucleotide sequence ID" value="XM_038885764.1"/>
</dbReference>
<dbReference type="GO" id="GO:0003824">
    <property type="term" value="F:catalytic activity"/>
    <property type="evidence" value="ECO:0007669"/>
    <property type="project" value="InterPro"/>
</dbReference>
<dbReference type="PANTHER" id="PTHR46082">
    <property type="entry name" value="ATP/GTP-BINDING PROTEIN-RELATED"/>
    <property type="match status" value="1"/>
</dbReference>
<keyword evidence="2" id="KW-1185">Reference proteome</keyword>
<sequence>MKDGSTTQSLWDNGQTKEWITADTPSPVFLEIPFSSSERVRRFELELIEHLEKHHPVIHMLGGLPPSETSVLYPDITPEAILEHLTVQALIHISVEEPLPFLVDVLPLFKNAKTYQDWLGLMRDACARIPKMSIIVDLSILLPPFDERSKRLSADISGISKDLWEGPSPRFCQVMLSVPKADAVCALFDKQLDDIDDAKMRAPGDSNAYTFGLIGRHLVVLIHMPGMGKINGAIVAAKSQSSFPNIKLALVVGICGGVPFYDKGKREIILGDIIVSQGLIAYDYGRRFPNEFVSKSSPDDVFARPPVEIRSLLGKLKSQSGLRRLQERTCQYLQALKLHSDCRAEYPGAGEDQLFNGKYVHKHRAPETCDICAGSTGVAGDVCEEARGSSCDDVSCDKGMLVPRQRLEAILQGTEAPVPMIHFGLIACGDQVMKSGVHRDKVAKDKDVIAFEMEGAGVWDIFPCVVLKAVCDYADSHKHKKWQSYAAATAAACAKAFLKEWHM</sequence>
<evidence type="ECO:0008006" key="3">
    <source>
        <dbReference type="Google" id="ProtNLM"/>
    </source>
</evidence>
<gene>
    <name evidence="1" type="ORF">CkaCkLH20_03045</name>
</gene>
<dbReference type="AlphaFoldDB" id="A0A9P6IBV4"/>
<dbReference type="Gene3D" id="3.40.50.1580">
    <property type="entry name" value="Nucleoside phosphorylase domain"/>
    <property type="match status" value="1"/>
</dbReference>